<reference evidence="1" key="1">
    <citation type="journal article" date="2023" name="bioRxiv">
        <title>Improved chromosome-level genome assembly for marigold (Tagetes erecta).</title>
        <authorList>
            <person name="Jiang F."/>
            <person name="Yuan L."/>
            <person name="Wang S."/>
            <person name="Wang H."/>
            <person name="Xu D."/>
            <person name="Wang A."/>
            <person name="Fan W."/>
        </authorList>
    </citation>
    <scope>NUCLEOTIDE SEQUENCE</scope>
    <source>
        <strain evidence="1">WSJ</strain>
        <tissue evidence="1">Leaf</tissue>
    </source>
</reference>
<comment type="caution">
    <text evidence="1">The sequence shown here is derived from an EMBL/GenBank/DDBJ whole genome shotgun (WGS) entry which is preliminary data.</text>
</comment>
<dbReference type="Proteomes" id="UP001229421">
    <property type="component" value="Unassembled WGS sequence"/>
</dbReference>
<name>A0AAD8NKD1_TARER</name>
<evidence type="ECO:0000313" key="2">
    <source>
        <dbReference type="Proteomes" id="UP001229421"/>
    </source>
</evidence>
<accession>A0AAD8NKD1</accession>
<dbReference type="EMBL" id="JAUHHV010000010">
    <property type="protein sequence ID" value="KAK1411273.1"/>
    <property type="molecule type" value="Genomic_DNA"/>
</dbReference>
<dbReference type="AlphaFoldDB" id="A0AAD8NKD1"/>
<proteinExistence type="predicted"/>
<sequence length="68" mass="7999">MIIFTPIRQLRLVNSRISPNGKDARFEMKSVIQPPDTYANVEKEKHHKPVRFEVLSWIVDYARATGRF</sequence>
<evidence type="ECO:0000313" key="1">
    <source>
        <dbReference type="EMBL" id="KAK1411273.1"/>
    </source>
</evidence>
<keyword evidence="2" id="KW-1185">Reference proteome</keyword>
<protein>
    <submittedName>
        <fullName evidence="1">Uncharacterized protein</fullName>
    </submittedName>
</protein>
<organism evidence="1 2">
    <name type="scientific">Tagetes erecta</name>
    <name type="common">African marigold</name>
    <dbReference type="NCBI Taxonomy" id="13708"/>
    <lineage>
        <taxon>Eukaryota</taxon>
        <taxon>Viridiplantae</taxon>
        <taxon>Streptophyta</taxon>
        <taxon>Embryophyta</taxon>
        <taxon>Tracheophyta</taxon>
        <taxon>Spermatophyta</taxon>
        <taxon>Magnoliopsida</taxon>
        <taxon>eudicotyledons</taxon>
        <taxon>Gunneridae</taxon>
        <taxon>Pentapetalae</taxon>
        <taxon>asterids</taxon>
        <taxon>campanulids</taxon>
        <taxon>Asterales</taxon>
        <taxon>Asteraceae</taxon>
        <taxon>Asteroideae</taxon>
        <taxon>Heliantheae alliance</taxon>
        <taxon>Tageteae</taxon>
        <taxon>Tagetes</taxon>
    </lineage>
</organism>
<gene>
    <name evidence="1" type="ORF">QVD17_37820</name>
</gene>